<sequence length="197" mass="20717">MSEPRTLLVFAHRDEASAFADVPHLVTGVGKVNAAGSLAVALAAGGVERVVVLGTAGVVSDGPDRPHLDEVYQITGVVQHDFSLPSPELRPAGEAILPPESTAVLATGDVFVQNDAQRARIAGLGASLVDMEAYAYASVCARFEVPLQLFKIPSDFADSSTTDEEWDTIVFRKSEQLREFWASRLAGAAPAGSGARA</sequence>
<dbReference type="Pfam" id="PF01048">
    <property type="entry name" value="PNP_UDP_1"/>
    <property type="match status" value="1"/>
</dbReference>
<dbReference type="RefSeq" id="WP_130110586.1">
    <property type="nucleotide sequence ID" value="NZ_CP035806.1"/>
</dbReference>
<dbReference type="EMBL" id="CP035806">
    <property type="protein sequence ID" value="QBE49459.1"/>
    <property type="molecule type" value="Genomic_DNA"/>
</dbReference>
<keyword evidence="3" id="KW-1185">Reference proteome</keyword>
<dbReference type="OrthoDB" id="3852236at2"/>
<accession>A0A4V0Z1S8</accession>
<evidence type="ECO:0000313" key="2">
    <source>
        <dbReference type="EMBL" id="QBE49459.1"/>
    </source>
</evidence>
<dbReference type="AlphaFoldDB" id="A0A4V0Z1S8"/>
<name>A0A4V0Z1S8_9MICO</name>
<evidence type="ECO:0000259" key="1">
    <source>
        <dbReference type="Pfam" id="PF01048"/>
    </source>
</evidence>
<protein>
    <submittedName>
        <fullName evidence="2">Purine-nucleoside phosphorylase</fullName>
    </submittedName>
</protein>
<dbReference type="InterPro" id="IPR000845">
    <property type="entry name" value="Nucleoside_phosphorylase_d"/>
</dbReference>
<dbReference type="GO" id="GO:0008782">
    <property type="term" value="F:adenosylhomocysteine nucleosidase activity"/>
    <property type="evidence" value="ECO:0007669"/>
    <property type="project" value="TreeGrafter"/>
</dbReference>
<dbReference type="Proteomes" id="UP000289260">
    <property type="component" value="Chromosome"/>
</dbReference>
<feature type="domain" description="Nucleoside phosphorylase" evidence="1">
    <location>
        <begin position="104"/>
        <end position="168"/>
    </location>
</feature>
<dbReference type="GO" id="GO:0009116">
    <property type="term" value="P:nucleoside metabolic process"/>
    <property type="evidence" value="ECO:0007669"/>
    <property type="project" value="InterPro"/>
</dbReference>
<dbReference type="GO" id="GO:0019284">
    <property type="term" value="P:L-methionine salvage from S-adenosylmethionine"/>
    <property type="evidence" value="ECO:0007669"/>
    <property type="project" value="TreeGrafter"/>
</dbReference>
<proteinExistence type="predicted"/>
<dbReference type="GO" id="GO:0008930">
    <property type="term" value="F:methylthioadenosine nucleosidase activity"/>
    <property type="evidence" value="ECO:0007669"/>
    <property type="project" value="TreeGrafter"/>
</dbReference>
<organism evidence="2 3">
    <name type="scientific">Leucobacter triazinivorans</name>
    <dbReference type="NCBI Taxonomy" id="1784719"/>
    <lineage>
        <taxon>Bacteria</taxon>
        <taxon>Bacillati</taxon>
        <taxon>Actinomycetota</taxon>
        <taxon>Actinomycetes</taxon>
        <taxon>Micrococcales</taxon>
        <taxon>Microbacteriaceae</taxon>
        <taxon>Leucobacter</taxon>
    </lineage>
</organism>
<evidence type="ECO:0000313" key="3">
    <source>
        <dbReference type="Proteomes" id="UP000289260"/>
    </source>
</evidence>
<dbReference type="Gene3D" id="3.40.50.1580">
    <property type="entry name" value="Nucleoside phosphorylase domain"/>
    <property type="match status" value="1"/>
</dbReference>
<dbReference type="InterPro" id="IPR035994">
    <property type="entry name" value="Nucleoside_phosphorylase_sf"/>
</dbReference>
<dbReference type="PANTHER" id="PTHR46832:SF1">
    <property type="entry name" value="5'-METHYLTHIOADENOSINE_S-ADENOSYLHOMOCYSTEINE NUCLEOSIDASE"/>
    <property type="match status" value="1"/>
</dbReference>
<reference evidence="2 3" key="1">
    <citation type="submission" date="2019-02" db="EMBL/GenBank/DDBJ databases">
        <authorList>
            <person name="Sun L."/>
            <person name="Pan D."/>
            <person name="Wu X."/>
        </authorList>
    </citation>
    <scope>NUCLEOTIDE SEQUENCE [LARGE SCALE GENOMIC DNA]</scope>
    <source>
        <strain evidence="2 3">JW-1</strain>
    </source>
</reference>
<dbReference type="GO" id="GO:0005829">
    <property type="term" value="C:cytosol"/>
    <property type="evidence" value="ECO:0007669"/>
    <property type="project" value="TreeGrafter"/>
</dbReference>
<dbReference type="KEGG" id="ltr:EVS81_11925"/>
<dbReference type="SUPFAM" id="SSF53167">
    <property type="entry name" value="Purine and uridine phosphorylases"/>
    <property type="match status" value="1"/>
</dbReference>
<dbReference type="PANTHER" id="PTHR46832">
    <property type="entry name" value="5'-METHYLTHIOADENOSINE/S-ADENOSYLHOMOCYSTEINE NUCLEOSIDASE"/>
    <property type="match status" value="1"/>
</dbReference>
<gene>
    <name evidence="2" type="ORF">EVS81_11925</name>
</gene>